<protein>
    <submittedName>
        <fullName evidence="1">Uncharacterized protein</fullName>
    </submittedName>
</protein>
<dbReference type="Gene3D" id="3.40.50.410">
    <property type="entry name" value="von Willebrand factor, type A domain"/>
    <property type="match status" value="1"/>
</dbReference>
<dbReference type="EMBL" id="NHSJ01000069">
    <property type="protein sequence ID" value="PPQ30943.1"/>
    <property type="molecule type" value="Genomic_DNA"/>
</dbReference>
<keyword evidence="2" id="KW-1185">Reference proteome</keyword>
<evidence type="ECO:0000313" key="2">
    <source>
        <dbReference type="Proteomes" id="UP000239089"/>
    </source>
</evidence>
<dbReference type="Pfam" id="PF13400">
    <property type="entry name" value="Tad"/>
    <property type="match status" value="1"/>
</dbReference>
<dbReference type="InterPro" id="IPR002035">
    <property type="entry name" value="VWF_A"/>
</dbReference>
<evidence type="ECO:0000313" key="1">
    <source>
        <dbReference type="EMBL" id="PPQ30943.1"/>
    </source>
</evidence>
<gene>
    <name evidence="1" type="ORF">CCR94_10705</name>
</gene>
<dbReference type="OrthoDB" id="7522752at2"/>
<dbReference type="SUPFAM" id="SSF53300">
    <property type="entry name" value="vWA-like"/>
    <property type="match status" value="1"/>
</dbReference>
<dbReference type="RefSeq" id="WP_104507847.1">
    <property type="nucleotide sequence ID" value="NZ_JACIGC010000019.1"/>
</dbReference>
<dbReference type="AlphaFoldDB" id="A0A2S6N8J6"/>
<dbReference type="PROSITE" id="PS50234">
    <property type="entry name" value="VWFA"/>
    <property type="match status" value="1"/>
</dbReference>
<comment type="caution">
    <text evidence="1">The sequence shown here is derived from an EMBL/GenBank/DDBJ whole genome shotgun (WGS) entry which is preliminary data.</text>
</comment>
<dbReference type="Proteomes" id="UP000239089">
    <property type="component" value="Unassembled WGS sequence"/>
</dbReference>
<proteinExistence type="predicted"/>
<organism evidence="1 2">
    <name type="scientific">Rhodoblastus sphagnicola</name>
    <dbReference type="NCBI Taxonomy" id="333368"/>
    <lineage>
        <taxon>Bacteria</taxon>
        <taxon>Pseudomonadati</taxon>
        <taxon>Pseudomonadota</taxon>
        <taxon>Alphaproteobacteria</taxon>
        <taxon>Hyphomicrobiales</taxon>
        <taxon>Rhodoblastaceae</taxon>
        <taxon>Rhodoblastus</taxon>
    </lineage>
</organism>
<sequence>MPEANLPAAARRFRDLRKDIDGNVGLFFALSLIPLMAMVALTVDYSRALSANSAMRVAADSAALTAAAVAQQELAASKASWKSDAVTAGSNAFRAISSGDSSVSATPTVSIAQNASGYTATVSFTGSYRTSLMSAPFGLLKSVSSIPLSGSVAATFALGDSNASGAGYTDVHIVIDNSTSMGIGATIADQQLMQNTIGCVVACHYTDIYGDVDNVATAHAAHATLRIDSVIQAVSNILNQIKIGNANSTYRVALYTMSNSLTTIHALDTNISGAISDLANVHLASVGGKSWTSPAIAGQGGTNVSYSLRQLNALLATAGTGASASNRKGVVIVATDAVQDSTYEYFANSSATATTVKQDPNWISFSPSKTFTNFGGNPIEEGFDYSACTPIKNKGYRMISWQVNYLIPSSSTISGLNLSSGDVQRFSYISNSLSANNNTAMLACASAASDYYASNYTADILTASASVALSIAPARVRLTK</sequence>
<reference evidence="1 2" key="1">
    <citation type="journal article" date="2018" name="Arch. Microbiol.">
        <title>New insights into the metabolic potential of the phototrophic purple bacterium Rhodopila globiformis DSM 161(T) from its draft genome sequence and evidence for a vanadium-dependent nitrogenase.</title>
        <authorList>
            <person name="Imhoff J.F."/>
            <person name="Rahn T."/>
            <person name="Kunzel S."/>
            <person name="Neulinger S.C."/>
        </authorList>
    </citation>
    <scope>NUCLEOTIDE SEQUENCE [LARGE SCALE GENOMIC DNA]</scope>
    <source>
        <strain evidence="1 2">DSM 16996</strain>
    </source>
</reference>
<name>A0A2S6N8J6_9HYPH</name>
<dbReference type="InterPro" id="IPR036465">
    <property type="entry name" value="vWFA_dom_sf"/>
</dbReference>
<accession>A0A2S6N8J6</accession>
<dbReference type="InterPro" id="IPR028087">
    <property type="entry name" value="Tad_N"/>
</dbReference>